<sequence>MKVSFDVRTEPWIPVDGWERPLASLTEVVACAHRIRRIAGETPPMTAALYRLVLAVFHRVYGPGRRADWAGLWAAGSFDRVPLKEYFSRHDKRFDLFDAGFPFLQCPELPAARKASVAKLIPHRSVGNNVTLFDHTTAADRVELSPGEAARWLVTARAFDPGGMKTPYLREKHSVRAPCNEFGVVLVEGATLKETLLLNAIRYAPEDERPSTTTPGDAPEWERVPPSPHPGARAADGWTDVLTWPSRRIRLLPEVTGGVPVVAEAVLTPGDRLLDELPDAEFMAAYRTPTAAGGRPKPGAPMLPVRLYPVRGIWRHSVELLLTDPRAEERTRQRPRALKQLAELVRQEEIPAETLYTLRVFGQQLDAKASVVEGYLEDEVPAPVALVQATDGRLAVLVGSAVQLADDAGSALRSLRNEYRRALRAKAGASLDLGYWPALARPFSVFLREVNEARLRGLPETRAAEAWKRVVTGTAERAAETWAAGVVARDRALAVLGREHAAFRLRLAKHAKNFDGLVAKYVMKETSQ</sequence>
<dbReference type="Pfam" id="PF09481">
    <property type="entry name" value="CRISPR_Cse1"/>
    <property type="match status" value="1"/>
</dbReference>
<dbReference type="InterPro" id="IPR013381">
    <property type="entry name" value="CRISPR-assoc_prot_Cse1"/>
</dbReference>
<keyword evidence="3" id="KW-1185">Reference proteome</keyword>
<dbReference type="NCBIfam" id="TIGR02547">
    <property type="entry name" value="casA_cse1"/>
    <property type="match status" value="1"/>
</dbReference>
<gene>
    <name evidence="2" type="primary">casA</name>
    <name evidence="2" type="synonym">cse1</name>
    <name evidence="2" type="ORF">ACFSYJ_25670</name>
</gene>
<proteinExistence type="predicted"/>
<dbReference type="RefSeq" id="WP_345391339.1">
    <property type="nucleotide sequence ID" value="NZ_BAABHG010000004.1"/>
</dbReference>
<evidence type="ECO:0000313" key="2">
    <source>
        <dbReference type="EMBL" id="MFD2462021.1"/>
    </source>
</evidence>
<dbReference type="CDD" id="cd09729">
    <property type="entry name" value="Cse1_I-E"/>
    <property type="match status" value="1"/>
</dbReference>
<name>A0ABW5GMF7_9PSEU</name>
<feature type="region of interest" description="Disordered" evidence="1">
    <location>
        <begin position="206"/>
        <end position="236"/>
    </location>
</feature>
<organism evidence="2 3">
    <name type="scientific">Amycolatopsis samaneae</name>
    <dbReference type="NCBI Taxonomy" id="664691"/>
    <lineage>
        <taxon>Bacteria</taxon>
        <taxon>Bacillati</taxon>
        <taxon>Actinomycetota</taxon>
        <taxon>Actinomycetes</taxon>
        <taxon>Pseudonocardiales</taxon>
        <taxon>Pseudonocardiaceae</taxon>
        <taxon>Amycolatopsis</taxon>
    </lineage>
</organism>
<reference evidence="3" key="1">
    <citation type="journal article" date="2019" name="Int. J. Syst. Evol. Microbiol.">
        <title>The Global Catalogue of Microorganisms (GCM) 10K type strain sequencing project: providing services to taxonomists for standard genome sequencing and annotation.</title>
        <authorList>
            <consortium name="The Broad Institute Genomics Platform"/>
            <consortium name="The Broad Institute Genome Sequencing Center for Infectious Disease"/>
            <person name="Wu L."/>
            <person name="Ma J."/>
        </authorList>
    </citation>
    <scope>NUCLEOTIDE SEQUENCE [LARGE SCALE GENOMIC DNA]</scope>
    <source>
        <strain evidence="3">CGMCC 4.7643</strain>
    </source>
</reference>
<evidence type="ECO:0000313" key="3">
    <source>
        <dbReference type="Proteomes" id="UP001597419"/>
    </source>
</evidence>
<accession>A0ABW5GMF7</accession>
<dbReference type="Proteomes" id="UP001597419">
    <property type="component" value="Unassembled WGS sequence"/>
</dbReference>
<protein>
    <submittedName>
        <fullName evidence="2">Type I-E CRISPR-associated protein Cse1/CasA</fullName>
    </submittedName>
</protein>
<evidence type="ECO:0000256" key="1">
    <source>
        <dbReference type="SAM" id="MobiDB-lite"/>
    </source>
</evidence>
<comment type="caution">
    <text evidence="2">The sequence shown here is derived from an EMBL/GenBank/DDBJ whole genome shotgun (WGS) entry which is preliminary data.</text>
</comment>
<dbReference type="EMBL" id="JBHUKU010000014">
    <property type="protein sequence ID" value="MFD2462021.1"/>
    <property type="molecule type" value="Genomic_DNA"/>
</dbReference>